<accession>A0ABT9EJA8</accession>
<evidence type="ECO:0000313" key="1">
    <source>
        <dbReference type="EMBL" id="MDP1027021.1"/>
    </source>
</evidence>
<organism evidence="1 2">
    <name type="scientific">Sphingomonas aurea</name>
    <dbReference type="NCBI Taxonomy" id="3063994"/>
    <lineage>
        <taxon>Bacteria</taxon>
        <taxon>Pseudomonadati</taxon>
        <taxon>Pseudomonadota</taxon>
        <taxon>Alphaproteobacteria</taxon>
        <taxon>Sphingomonadales</taxon>
        <taxon>Sphingomonadaceae</taxon>
        <taxon>Sphingomonas</taxon>
    </lineage>
</organism>
<sequence length="88" mass="9940">MTRDITHLLFTVRLAIEPKKSLASSLGLQKEQRSSHGLRFYSTYGLCIKPVLAKELHQPDRSTIPSRLPAFKQEGGIELWIKPIHSTA</sequence>
<proteinExistence type="predicted"/>
<comment type="caution">
    <text evidence="1">The sequence shown here is derived from an EMBL/GenBank/DDBJ whole genome shotgun (WGS) entry which is preliminary data.</text>
</comment>
<protein>
    <submittedName>
        <fullName evidence="1">Uncharacterized protein</fullName>
    </submittedName>
</protein>
<dbReference type="RefSeq" id="WP_305172702.1">
    <property type="nucleotide sequence ID" value="NZ_JAUUDS010000002.1"/>
</dbReference>
<keyword evidence="2" id="KW-1185">Reference proteome</keyword>
<gene>
    <name evidence="1" type="ORF">Q5H91_07345</name>
</gene>
<name>A0ABT9EJA8_9SPHN</name>
<reference evidence="1 2" key="1">
    <citation type="submission" date="2023-07" db="EMBL/GenBank/DDBJ databases">
        <authorList>
            <person name="Kim M.K."/>
        </authorList>
    </citation>
    <scope>NUCLEOTIDE SEQUENCE [LARGE SCALE GENOMIC DNA]</scope>
    <source>
        <strain evidence="1 2">KR1UV-12</strain>
    </source>
</reference>
<dbReference type="Proteomes" id="UP001230685">
    <property type="component" value="Unassembled WGS sequence"/>
</dbReference>
<dbReference type="EMBL" id="JAUUDS010000002">
    <property type="protein sequence ID" value="MDP1027021.1"/>
    <property type="molecule type" value="Genomic_DNA"/>
</dbReference>
<evidence type="ECO:0000313" key="2">
    <source>
        <dbReference type="Proteomes" id="UP001230685"/>
    </source>
</evidence>